<dbReference type="EMBL" id="LVLJ01000679">
    <property type="protein sequence ID" value="OAE33144.1"/>
    <property type="molecule type" value="Genomic_DNA"/>
</dbReference>
<proteinExistence type="predicted"/>
<evidence type="ECO:0000313" key="2">
    <source>
        <dbReference type="Proteomes" id="UP000077202"/>
    </source>
</evidence>
<accession>A0A176WJV3</accession>
<evidence type="ECO:0000313" key="1">
    <source>
        <dbReference type="EMBL" id="OAE33144.1"/>
    </source>
</evidence>
<comment type="caution">
    <text evidence="1">The sequence shown here is derived from an EMBL/GenBank/DDBJ whole genome shotgun (WGS) entry which is preliminary data.</text>
</comment>
<protein>
    <submittedName>
        <fullName evidence="1">Uncharacterized protein</fullName>
    </submittedName>
</protein>
<keyword evidence="2" id="KW-1185">Reference proteome</keyword>
<name>A0A176WJV3_MARPO</name>
<organism evidence="1 2">
    <name type="scientific">Marchantia polymorpha subsp. ruderalis</name>
    <dbReference type="NCBI Taxonomy" id="1480154"/>
    <lineage>
        <taxon>Eukaryota</taxon>
        <taxon>Viridiplantae</taxon>
        <taxon>Streptophyta</taxon>
        <taxon>Embryophyta</taxon>
        <taxon>Marchantiophyta</taxon>
        <taxon>Marchantiopsida</taxon>
        <taxon>Marchantiidae</taxon>
        <taxon>Marchantiales</taxon>
        <taxon>Marchantiaceae</taxon>
        <taxon>Marchantia</taxon>
    </lineage>
</organism>
<reference evidence="1" key="1">
    <citation type="submission" date="2016-03" db="EMBL/GenBank/DDBJ databases">
        <title>Mechanisms controlling the formation of the plant cell surface in tip-growing cells are functionally conserved among land plants.</title>
        <authorList>
            <person name="Honkanen S."/>
            <person name="Jones V.A."/>
            <person name="Morieri G."/>
            <person name="Champion C."/>
            <person name="Hetherington A.J."/>
            <person name="Kelly S."/>
            <person name="Saint-Marcoux D."/>
            <person name="Proust H."/>
            <person name="Prescott H."/>
            <person name="Dolan L."/>
        </authorList>
    </citation>
    <scope>NUCLEOTIDE SEQUENCE [LARGE SCALE GENOMIC DNA]</scope>
    <source>
        <tissue evidence="1">Whole gametophyte</tissue>
    </source>
</reference>
<sequence length="145" mass="15037">MVRGTAAGAEYEIASRSGAVSIPQHCEGIRIANGFRELYPSRRGLARGRGRGRIREVIGGAGGGCGKCEKSRSPIADGARGGISAASAAAASFQSIRVQARKIAKDAGRGEGGRSSNARQLGSNVTAGYSVVTRIRTEGRTRTFE</sequence>
<dbReference type="Proteomes" id="UP000077202">
    <property type="component" value="Unassembled WGS sequence"/>
</dbReference>
<gene>
    <name evidence="1" type="ORF">AXG93_4773s1170</name>
</gene>
<dbReference type="AlphaFoldDB" id="A0A176WJV3"/>